<dbReference type="EMBL" id="FPHG01000008">
    <property type="protein sequence ID" value="SFV51244.1"/>
    <property type="molecule type" value="Genomic_DNA"/>
</dbReference>
<proteinExistence type="predicted"/>
<gene>
    <name evidence="1" type="ORF">MNB_SV-9-349</name>
</gene>
<protein>
    <submittedName>
        <fullName evidence="1">Uncharacterized protein</fullName>
    </submittedName>
</protein>
<accession>A0A1W1BCH6</accession>
<sequence>MFILIPVDGIDEKLSKITTIANYKKWALVNFDNGKIQDISFYDDKENTKADFIDFVILDNKFENYLDFMNEGIMVLIRREEETIEDIMEAFKFKELDEAGL</sequence>
<dbReference type="AlphaFoldDB" id="A0A1W1BCH6"/>
<name>A0A1W1BCH6_9ZZZZ</name>
<evidence type="ECO:0000313" key="1">
    <source>
        <dbReference type="EMBL" id="SFV51244.1"/>
    </source>
</evidence>
<organism evidence="1">
    <name type="scientific">hydrothermal vent metagenome</name>
    <dbReference type="NCBI Taxonomy" id="652676"/>
    <lineage>
        <taxon>unclassified sequences</taxon>
        <taxon>metagenomes</taxon>
        <taxon>ecological metagenomes</taxon>
    </lineage>
</organism>
<reference evidence="1" key="1">
    <citation type="submission" date="2016-10" db="EMBL/GenBank/DDBJ databases">
        <authorList>
            <person name="de Groot N.N."/>
        </authorList>
    </citation>
    <scope>NUCLEOTIDE SEQUENCE</scope>
</reference>